<keyword evidence="2" id="KW-1185">Reference proteome</keyword>
<dbReference type="EMBL" id="PYLZ01000003">
    <property type="protein sequence ID" value="PSW25458.1"/>
    <property type="molecule type" value="Genomic_DNA"/>
</dbReference>
<comment type="caution">
    <text evidence="1">The sequence shown here is derived from an EMBL/GenBank/DDBJ whole genome shotgun (WGS) entry which is preliminary data.</text>
</comment>
<protein>
    <submittedName>
        <fullName evidence="1">Uncharacterized protein</fullName>
    </submittedName>
</protein>
<evidence type="ECO:0000313" key="2">
    <source>
        <dbReference type="Proteomes" id="UP000240481"/>
    </source>
</evidence>
<dbReference type="Proteomes" id="UP000240481">
    <property type="component" value="Unassembled WGS sequence"/>
</dbReference>
<organism evidence="1 2">
    <name type="scientific">Photobacterium swingsii</name>
    <dbReference type="NCBI Taxonomy" id="680026"/>
    <lineage>
        <taxon>Bacteria</taxon>
        <taxon>Pseudomonadati</taxon>
        <taxon>Pseudomonadota</taxon>
        <taxon>Gammaproteobacteria</taxon>
        <taxon>Vibrionales</taxon>
        <taxon>Vibrionaceae</taxon>
        <taxon>Photobacterium</taxon>
    </lineage>
</organism>
<dbReference type="AlphaFoldDB" id="A0A0J8VEX2"/>
<accession>A0A0J8VEX2</accession>
<gene>
    <name evidence="1" type="ORF">C9I94_07345</name>
</gene>
<evidence type="ECO:0000313" key="1">
    <source>
        <dbReference type="EMBL" id="PSW25458.1"/>
    </source>
</evidence>
<reference evidence="1 2" key="1">
    <citation type="submission" date="2018-01" db="EMBL/GenBank/DDBJ databases">
        <title>Whole genome sequencing of Histamine producing bacteria.</title>
        <authorList>
            <person name="Butler K."/>
        </authorList>
    </citation>
    <scope>NUCLEOTIDE SEQUENCE [LARGE SCALE GENOMIC DNA]</scope>
    <source>
        <strain evidence="1 2">DSM 24669</strain>
    </source>
</reference>
<sequence length="136" mass="16076">MKRIKNARYPHFLRQNESLIARNIKCLFLNLWDVMTGNRGYIGVDYDDYRKNWLNKDMRINHRANLIQSLSPYLNHSAVKDAIDSLAQSEDLTLSSNEIYLVWQNVSETIDEVCRYDVKHPLVEVERDLARVYRSS</sequence>
<name>A0A0J8VEX2_9GAMM</name>
<proteinExistence type="predicted"/>